<dbReference type="AlphaFoldDB" id="B3PL21"/>
<dbReference type="InterPro" id="IPR017927">
    <property type="entry name" value="FAD-bd_FR_type"/>
</dbReference>
<dbReference type="STRING" id="498211.CJA_2535"/>
<evidence type="ECO:0000256" key="3">
    <source>
        <dbReference type="ARBA" id="ARBA00023797"/>
    </source>
</evidence>
<dbReference type="PANTHER" id="PTHR19384">
    <property type="entry name" value="NITRIC OXIDE SYNTHASE-RELATED"/>
    <property type="match status" value="1"/>
</dbReference>
<organism evidence="7 8">
    <name type="scientific">Cellvibrio japonicus (strain Ueda107)</name>
    <name type="common">Pseudomonas fluorescens subsp. cellulosa</name>
    <dbReference type="NCBI Taxonomy" id="498211"/>
    <lineage>
        <taxon>Bacteria</taxon>
        <taxon>Pseudomonadati</taxon>
        <taxon>Pseudomonadota</taxon>
        <taxon>Gammaproteobacteria</taxon>
        <taxon>Cellvibrionales</taxon>
        <taxon>Cellvibrionaceae</taxon>
        <taxon>Cellvibrio</taxon>
    </lineage>
</organism>
<dbReference type="InterPro" id="IPR001433">
    <property type="entry name" value="OxRdtase_FAD/NAD-bd"/>
</dbReference>
<dbReference type="SUPFAM" id="SSF52343">
    <property type="entry name" value="Ferredoxin reductase-like, C-terminal NADP-linked domain"/>
    <property type="match status" value="1"/>
</dbReference>
<dbReference type="HOGENOM" id="CLU_001570_17_7_6"/>
<name>B3PL21_CELJU</name>
<dbReference type="GO" id="GO:0003958">
    <property type="term" value="F:NADPH-hemoprotein reductase activity"/>
    <property type="evidence" value="ECO:0007669"/>
    <property type="project" value="UniProtKB-EC"/>
</dbReference>
<evidence type="ECO:0000256" key="4">
    <source>
        <dbReference type="SAM" id="Phobius"/>
    </source>
</evidence>
<dbReference type="InterPro" id="IPR029039">
    <property type="entry name" value="Flavoprotein-like_sf"/>
</dbReference>
<feature type="domain" description="Flavodoxin-like" evidence="5">
    <location>
        <begin position="63"/>
        <end position="202"/>
    </location>
</feature>
<dbReference type="InterPro" id="IPR008254">
    <property type="entry name" value="Flavodoxin/NO_synth"/>
</dbReference>
<evidence type="ECO:0000256" key="1">
    <source>
        <dbReference type="ARBA" id="ARBA00022630"/>
    </source>
</evidence>
<gene>
    <name evidence="7" type="primary">cysJ</name>
    <name evidence="7" type="ordered locus">CJA_2535</name>
</gene>
<dbReference type="InterPro" id="IPR001709">
    <property type="entry name" value="Flavoprot_Pyr_Nucl_cyt_Rdtase"/>
</dbReference>
<keyword evidence="4" id="KW-0472">Membrane</keyword>
<dbReference type="SUPFAM" id="SSF52218">
    <property type="entry name" value="Flavoproteins"/>
    <property type="match status" value="1"/>
</dbReference>
<dbReference type="Gene3D" id="2.40.30.10">
    <property type="entry name" value="Translation factors"/>
    <property type="match status" value="1"/>
</dbReference>
<dbReference type="GO" id="GO:0010181">
    <property type="term" value="F:FMN binding"/>
    <property type="evidence" value="ECO:0007669"/>
    <property type="project" value="InterPro"/>
</dbReference>
<keyword evidence="4" id="KW-0812">Transmembrane</keyword>
<accession>B3PL21</accession>
<dbReference type="PROSITE" id="PS50902">
    <property type="entry name" value="FLAVODOXIN_LIKE"/>
    <property type="match status" value="1"/>
</dbReference>
<reference evidence="7 8" key="1">
    <citation type="journal article" date="2008" name="J. Bacteriol.">
        <title>Insights into plant cell wall degradation from the genome sequence of the soil bacterium Cellvibrio japonicus.</title>
        <authorList>
            <person name="Deboy R.T."/>
            <person name="Mongodin E.F."/>
            <person name="Fouts D.E."/>
            <person name="Tailford L.E."/>
            <person name="Khouri H."/>
            <person name="Emerson J.B."/>
            <person name="Mohamoud Y."/>
            <person name="Watkins K."/>
            <person name="Henrissat B."/>
            <person name="Gilbert H.J."/>
            <person name="Nelson K.E."/>
        </authorList>
    </citation>
    <scope>NUCLEOTIDE SEQUENCE [LARGE SCALE GENOMIC DNA]</scope>
    <source>
        <strain evidence="7 8">Ueda107</strain>
    </source>
</reference>
<evidence type="ECO:0000259" key="5">
    <source>
        <dbReference type="PROSITE" id="PS50902"/>
    </source>
</evidence>
<dbReference type="eggNOG" id="COG0369">
    <property type="taxonomic scope" value="Bacteria"/>
</dbReference>
<dbReference type="EMBL" id="CP000934">
    <property type="protein sequence ID" value="ACE85400.1"/>
    <property type="molecule type" value="Genomic_DNA"/>
</dbReference>
<dbReference type="InterPro" id="IPR039261">
    <property type="entry name" value="FNR_nucleotide-bd"/>
</dbReference>
<evidence type="ECO:0000259" key="6">
    <source>
        <dbReference type="PROSITE" id="PS51384"/>
    </source>
</evidence>
<keyword evidence="2" id="KW-0288">FMN</keyword>
<dbReference type="Pfam" id="PF00175">
    <property type="entry name" value="NAD_binding_1"/>
    <property type="match status" value="1"/>
</dbReference>
<dbReference type="PANTHER" id="PTHR19384:SF17">
    <property type="entry name" value="NADPH--CYTOCHROME P450 REDUCTASE"/>
    <property type="match status" value="1"/>
</dbReference>
<evidence type="ECO:0000313" key="8">
    <source>
        <dbReference type="Proteomes" id="UP000001036"/>
    </source>
</evidence>
<dbReference type="PROSITE" id="PS51384">
    <property type="entry name" value="FAD_FR"/>
    <property type="match status" value="1"/>
</dbReference>
<dbReference type="PRINTS" id="PR00371">
    <property type="entry name" value="FPNCR"/>
</dbReference>
<keyword evidence="4" id="KW-1133">Transmembrane helix</keyword>
<sequence>MYPAIAGQLIELTPVILPPIHSLVSAFALLLVYSAFCVFVWRHYRRQQTTSVIATSGSNGKVILLGYASQGGNALRIAQQTAAQLQQAGRRVELLPLNRLDAERLQQATLCLLVLSTYGEGEPPDNANRFIARNLRTLAPGQLAHVQLAILALGDASYTHFCGFAHSVYRELHQRGAQCLTDIIEVDRLDESALRHWQYYLGQLTGQTQFVDWSTPRYQDWILCGRQCANPGSLGAPAFHVRLQPSSEQVAVDTWQAGDIAEIGPCNTPGAITDFVQRLARTDIAPELLLTRDLRIDDDQVVLLQPLAINDVLAHLPELPHREYSIASVPAEGSLDLLVRQVRNAQQQLGLGSGWLTEYAPLKSSIRLRIRSNPHFHSPSIATPLILIGNGTGIAGLRSHLAARASAAVASENWLLFGERSLAHDAFFAADLLHWQQSGLLTQLHCVYSRDAIDAGPCYVQDLLPLHREQLRAWINRGAAIYVCGSLHGMAQGVDQALTQIFGAECLESLSENGRYRRDVY</sequence>
<evidence type="ECO:0000256" key="2">
    <source>
        <dbReference type="ARBA" id="ARBA00022643"/>
    </source>
</evidence>
<feature type="transmembrane region" description="Helical" evidence="4">
    <location>
        <begin position="20"/>
        <end position="41"/>
    </location>
</feature>
<dbReference type="KEGG" id="cja:CJA_2535"/>
<dbReference type="SUPFAM" id="SSF63380">
    <property type="entry name" value="Riboflavin synthase domain-like"/>
    <property type="match status" value="1"/>
</dbReference>
<keyword evidence="8" id="KW-1185">Reference proteome</keyword>
<dbReference type="Pfam" id="PF00258">
    <property type="entry name" value="Flavodoxin_1"/>
    <property type="match status" value="1"/>
</dbReference>
<dbReference type="Gene3D" id="3.40.50.360">
    <property type="match status" value="1"/>
</dbReference>
<keyword evidence="1" id="KW-0285">Flavoprotein</keyword>
<feature type="domain" description="FAD-binding FR-type" evidence="6">
    <location>
        <begin position="216"/>
        <end position="379"/>
    </location>
</feature>
<dbReference type="Proteomes" id="UP000001036">
    <property type="component" value="Chromosome"/>
</dbReference>
<dbReference type="InterPro" id="IPR017938">
    <property type="entry name" value="Riboflavin_synthase-like_b-brl"/>
</dbReference>
<dbReference type="EC" id="1.6.2.4" evidence="3"/>
<proteinExistence type="predicted"/>
<dbReference type="Gene3D" id="3.40.50.80">
    <property type="entry name" value="Nucleotide-binding domain of ferredoxin-NADP reductase (FNR) module"/>
    <property type="match status" value="1"/>
</dbReference>
<dbReference type="GO" id="GO:0050660">
    <property type="term" value="F:flavin adenine dinucleotide binding"/>
    <property type="evidence" value="ECO:0007669"/>
    <property type="project" value="TreeGrafter"/>
</dbReference>
<protein>
    <recommendedName>
        <fullName evidence="3">NADPH--hemoprotein reductase</fullName>
        <ecNumber evidence="3">1.6.2.4</ecNumber>
    </recommendedName>
</protein>
<dbReference type="GO" id="GO:0005829">
    <property type="term" value="C:cytosol"/>
    <property type="evidence" value="ECO:0007669"/>
    <property type="project" value="TreeGrafter"/>
</dbReference>
<evidence type="ECO:0000313" key="7">
    <source>
        <dbReference type="EMBL" id="ACE85400.1"/>
    </source>
</evidence>
<dbReference type="CDD" id="cd06200">
    <property type="entry name" value="SiR_like1"/>
    <property type="match status" value="1"/>
</dbReference>